<evidence type="ECO:0000313" key="4">
    <source>
        <dbReference type="EMBL" id="QCK14423.1"/>
    </source>
</evidence>
<dbReference type="Pfam" id="PF04397">
    <property type="entry name" value="LytTR"/>
    <property type="match status" value="1"/>
</dbReference>
<dbReference type="Proteomes" id="UP000298616">
    <property type="component" value="Chromosome"/>
</dbReference>
<dbReference type="SUPFAM" id="SSF52172">
    <property type="entry name" value="CheY-like"/>
    <property type="match status" value="1"/>
</dbReference>
<dbReference type="InterPro" id="IPR046947">
    <property type="entry name" value="LytR-like"/>
</dbReference>
<reference evidence="4 5" key="1">
    <citation type="submission" date="2018-04" db="EMBL/GenBank/DDBJ databases">
        <title>Complete genome uncultured novel isolate.</title>
        <authorList>
            <person name="Merlino G."/>
        </authorList>
    </citation>
    <scope>NUCLEOTIDE SEQUENCE [LARGE SCALE GENOMIC DNA]</scope>
    <source>
        <strain evidence="5">R1DC9</strain>
    </source>
</reference>
<evidence type="ECO:0000259" key="2">
    <source>
        <dbReference type="PROSITE" id="PS50110"/>
    </source>
</evidence>
<dbReference type="RefSeq" id="WP_137090014.1">
    <property type="nucleotide sequence ID" value="NZ_CP028923.1"/>
</dbReference>
<dbReference type="SMART" id="SM00448">
    <property type="entry name" value="REC"/>
    <property type="match status" value="1"/>
</dbReference>
<dbReference type="GO" id="GO:0000156">
    <property type="term" value="F:phosphorelay response regulator activity"/>
    <property type="evidence" value="ECO:0007669"/>
    <property type="project" value="InterPro"/>
</dbReference>
<sequence length="252" mass="29151">MNILIIEDEKPAAKRLESIIKQLKPDYKVIAKIDSVKDSVEFLKNNSNLDLIFLDIQISDGISFEIFDHVEVKVPIIFTTAYNEYALKAFELNSVDYLLKPIDDEDVEKALNKLEDLKSSFSGENQIQQLTDTMKSLTKNYKNRFLIKTGEHYKSVPVNQINYFYSREKATFCNTLDGKNLLLDHSLDKLESLLDPDSFYRVNRKYIISFSAIKDIIAYSNSRLKVIIENQPEDDIIVSRDKVNEFKSKLDS</sequence>
<feature type="modified residue" description="4-aspartylphosphate" evidence="1">
    <location>
        <position position="55"/>
    </location>
</feature>
<dbReference type="GO" id="GO:0003677">
    <property type="term" value="F:DNA binding"/>
    <property type="evidence" value="ECO:0007669"/>
    <property type="project" value="UniProtKB-KW"/>
</dbReference>
<keyword evidence="4" id="KW-0238">DNA-binding</keyword>
<name>A0A4D7JH97_9BACT</name>
<dbReference type="KEGG" id="fpf:DCC35_06555"/>
<dbReference type="InterPro" id="IPR011006">
    <property type="entry name" value="CheY-like_superfamily"/>
</dbReference>
<dbReference type="OrthoDB" id="646623at2"/>
<feature type="domain" description="Response regulatory" evidence="2">
    <location>
        <begin position="2"/>
        <end position="115"/>
    </location>
</feature>
<evidence type="ECO:0000313" key="5">
    <source>
        <dbReference type="Proteomes" id="UP000298616"/>
    </source>
</evidence>
<organism evidence="4 5">
    <name type="scientific">Mangrovivirga cuniculi</name>
    <dbReference type="NCBI Taxonomy" id="2715131"/>
    <lineage>
        <taxon>Bacteria</taxon>
        <taxon>Pseudomonadati</taxon>
        <taxon>Bacteroidota</taxon>
        <taxon>Cytophagia</taxon>
        <taxon>Cytophagales</taxon>
        <taxon>Mangrovivirgaceae</taxon>
        <taxon>Mangrovivirga</taxon>
    </lineage>
</organism>
<accession>A0A4D7JH97</accession>
<evidence type="ECO:0000259" key="3">
    <source>
        <dbReference type="PROSITE" id="PS50930"/>
    </source>
</evidence>
<dbReference type="PROSITE" id="PS50110">
    <property type="entry name" value="RESPONSE_REGULATORY"/>
    <property type="match status" value="1"/>
</dbReference>
<dbReference type="AlphaFoldDB" id="A0A4D7JH97"/>
<dbReference type="InterPro" id="IPR001789">
    <property type="entry name" value="Sig_transdc_resp-reg_receiver"/>
</dbReference>
<dbReference type="Gene3D" id="2.40.50.1020">
    <property type="entry name" value="LytTr DNA-binding domain"/>
    <property type="match status" value="1"/>
</dbReference>
<dbReference type="EMBL" id="CP028923">
    <property type="protein sequence ID" value="QCK14423.1"/>
    <property type="molecule type" value="Genomic_DNA"/>
</dbReference>
<proteinExistence type="predicted"/>
<dbReference type="SMART" id="SM00850">
    <property type="entry name" value="LytTR"/>
    <property type="match status" value="1"/>
</dbReference>
<dbReference type="Gene3D" id="3.40.50.2300">
    <property type="match status" value="1"/>
</dbReference>
<keyword evidence="5" id="KW-1185">Reference proteome</keyword>
<keyword evidence="1" id="KW-0597">Phosphoprotein</keyword>
<dbReference type="PANTHER" id="PTHR37299">
    <property type="entry name" value="TRANSCRIPTIONAL REGULATOR-RELATED"/>
    <property type="match status" value="1"/>
</dbReference>
<dbReference type="Pfam" id="PF00072">
    <property type="entry name" value="Response_reg"/>
    <property type="match status" value="1"/>
</dbReference>
<dbReference type="FunFam" id="3.40.50.2300:FF:000361">
    <property type="entry name" value="Two-component system response regulator"/>
    <property type="match status" value="1"/>
</dbReference>
<protein>
    <submittedName>
        <fullName evidence="4">DNA-binding response regulator</fullName>
    </submittedName>
</protein>
<dbReference type="InterPro" id="IPR007492">
    <property type="entry name" value="LytTR_DNA-bd_dom"/>
</dbReference>
<dbReference type="PROSITE" id="PS50930">
    <property type="entry name" value="HTH_LYTTR"/>
    <property type="match status" value="1"/>
</dbReference>
<gene>
    <name evidence="4" type="ORF">DCC35_06555</name>
</gene>
<evidence type="ECO:0000256" key="1">
    <source>
        <dbReference type="PROSITE-ProRule" id="PRU00169"/>
    </source>
</evidence>
<feature type="domain" description="HTH LytTR-type" evidence="3">
    <location>
        <begin position="145"/>
        <end position="252"/>
    </location>
</feature>
<dbReference type="PANTHER" id="PTHR37299:SF1">
    <property type="entry name" value="STAGE 0 SPORULATION PROTEIN A HOMOLOG"/>
    <property type="match status" value="1"/>
</dbReference>